<dbReference type="EMBL" id="JAPWIE010000005">
    <property type="protein sequence ID" value="MCZ4552096.1"/>
    <property type="molecule type" value="Genomic_DNA"/>
</dbReference>
<dbReference type="RefSeq" id="WP_301572882.1">
    <property type="nucleotide sequence ID" value="NZ_JAPWIE010000005.1"/>
</dbReference>
<name>A0ABT4MYM9_GORRU</name>
<feature type="domain" description="AMP-binding enzyme C-terminal" evidence="4">
    <location>
        <begin position="421"/>
        <end position="499"/>
    </location>
</feature>
<dbReference type="InterPro" id="IPR020845">
    <property type="entry name" value="AMP-binding_CS"/>
</dbReference>
<comment type="caution">
    <text evidence="5">The sequence shown here is derived from an EMBL/GenBank/DDBJ whole genome shotgun (WGS) entry which is preliminary data.</text>
</comment>
<dbReference type="PANTHER" id="PTHR43201">
    <property type="entry name" value="ACYL-COA SYNTHETASE"/>
    <property type="match status" value="1"/>
</dbReference>
<evidence type="ECO:0000313" key="6">
    <source>
        <dbReference type="Proteomes" id="UP001067235"/>
    </source>
</evidence>
<dbReference type="PROSITE" id="PS00455">
    <property type="entry name" value="AMP_BINDING"/>
    <property type="match status" value="1"/>
</dbReference>
<dbReference type="Pfam" id="PF00501">
    <property type="entry name" value="AMP-binding"/>
    <property type="match status" value="1"/>
</dbReference>
<feature type="domain" description="AMP-dependent synthetase/ligase" evidence="3">
    <location>
        <begin position="10"/>
        <end position="368"/>
    </location>
</feature>
<evidence type="ECO:0000313" key="5">
    <source>
        <dbReference type="EMBL" id="MCZ4552096.1"/>
    </source>
</evidence>
<evidence type="ECO:0000259" key="4">
    <source>
        <dbReference type="Pfam" id="PF13193"/>
    </source>
</evidence>
<dbReference type="InterPro" id="IPR000873">
    <property type="entry name" value="AMP-dep_synth/lig_dom"/>
</dbReference>
<accession>A0ABT4MYM9</accession>
<dbReference type="Gene3D" id="3.30.300.30">
    <property type="match status" value="1"/>
</dbReference>
<dbReference type="Gene3D" id="3.40.50.12780">
    <property type="entry name" value="N-terminal domain of ligase-like"/>
    <property type="match status" value="1"/>
</dbReference>
<dbReference type="InterPro" id="IPR042099">
    <property type="entry name" value="ANL_N_sf"/>
</dbReference>
<evidence type="ECO:0000256" key="2">
    <source>
        <dbReference type="ARBA" id="ARBA00022598"/>
    </source>
</evidence>
<sequence length="511" mass="55988">MYPGAHSISYPEKPAVIVAGTGEVLTYAELESRSVKLARYFRSLGLRRGDHIALLSDNNPRIFETYWAAMRSGLYLTAINRHLTPSEVAYIVEDSQATCLVVSASLGALAGEVVALTPDVRHRLSFGGTSAGYADLDEALADVSDEPLDDQPRGADMLYSSGTTGKPKGIAPSLPNRQVGDEGDTMVHMVRDLWGMDSDTVYLSPAPLYHAAPLRTAAAIQAIGGTAVIMDRFDAEAALQYIEQYRITHSQWVPTMFVRMLRLPAHIRDKYDHSSLQQAIHAAAPCPVDVKRAMIDWWGPILLEYYSSTELAGMTMIDSEEWLRKPGSVGRDGWIGTVHICGDDGIDLPAGEVGVIYFERETMPFEYWGDPAKTKSAQHPDHDNWATTGDVGYLDEDRYLFLTDRATFMIISGGVNIYPQEIENVLAGHPKVLDVAVVGVPDDEMGETVLAAVQTVDGVDGSPELSDDLLRFTGERLARFKVPRTLIFVDSLPRTPTGKLAKGDLKNQFVG</sequence>
<dbReference type="Proteomes" id="UP001067235">
    <property type="component" value="Unassembled WGS sequence"/>
</dbReference>
<dbReference type="Pfam" id="PF13193">
    <property type="entry name" value="AMP-binding_C"/>
    <property type="match status" value="1"/>
</dbReference>
<proteinExistence type="inferred from homology"/>
<keyword evidence="2" id="KW-0436">Ligase</keyword>
<reference evidence="5" key="1">
    <citation type="submission" date="2022-12" db="EMBL/GenBank/DDBJ databases">
        <authorList>
            <person name="Krivoruchko A.V."/>
            <person name="Elkin A."/>
        </authorList>
    </citation>
    <scope>NUCLEOTIDE SEQUENCE</scope>
    <source>
        <strain evidence="5">IEGM 1388</strain>
    </source>
</reference>
<organism evidence="5 6">
    <name type="scientific">Gordonia rubripertincta</name>
    <name type="common">Rhodococcus corallinus</name>
    <dbReference type="NCBI Taxonomy" id="36822"/>
    <lineage>
        <taxon>Bacteria</taxon>
        <taxon>Bacillati</taxon>
        <taxon>Actinomycetota</taxon>
        <taxon>Actinomycetes</taxon>
        <taxon>Mycobacteriales</taxon>
        <taxon>Gordoniaceae</taxon>
        <taxon>Gordonia</taxon>
    </lineage>
</organism>
<dbReference type="SUPFAM" id="SSF56801">
    <property type="entry name" value="Acetyl-CoA synthetase-like"/>
    <property type="match status" value="1"/>
</dbReference>
<dbReference type="InterPro" id="IPR045851">
    <property type="entry name" value="AMP-bd_C_sf"/>
</dbReference>
<dbReference type="InterPro" id="IPR025110">
    <property type="entry name" value="AMP-bd_C"/>
</dbReference>
<protein>
    <submittedName>
        <fullName evidence="5">Acyl-CoA synthetase</fullName>
    </submittedName>
</protein>
<comment type="similarity">
    <text evidence="1">Belongs to the ATP-dependent AMP-binding enzyme family.</text>
</comment>
<evidence type="ECO:0000259" key="3">
    <source>
        <dbReference type="Pfam" id="PF00501"/>
    </source>
</evidence>
<dbReference type="PANTHER" id="PTHR43201:SF5">
    <property type="entry name" value="MEDIUM-CHAIN ACYL-COA LIGASE ACSF2, MITOCHONDRIAL"/>
    <property type="match status" value="1"/>
</dbReference>
<evidence type="ECO:0000256" key="1">
    <source>
        <dbReference type="ARBA" id="ARBA00006432"/>
    </source>
</evidence>
<gene>
    <name evidence="5" type="ORF">O4213_19040</name>
</gene>
<keyword evidence="6" id="KW-1185">Reference proteome</keyword>